<feature type="signal peptide" evidence="2">
    <location>
        <begin position="1"/>
        <end position="23"/>
    </location>
</feature>
<feature type="region of interest" description="Disordered" evidence="1">
    <location>
        <begin position="25"/>
        <end position="70"/>
    </location>
</feature>
<reference evidence="3 4" key="1">
    <citation type="submission" date="2016-07" db="EMBL/GenBank/DDBJ databases">
        <title>Draft genome sequence of Prauserella sp. YIM 121212, isolated from alkaline soil.</title>
        <authorList>
            <person name="Ruckert C."/>
            <person name="Albersmeier A."/>
            <person name="Jiang C.-L."/>
            <person name="Jiang Y."/>
            <person name="Kalinowski J."/>
            <person name="Schneider O."/>
            <person name="Winkler A."/>
            <person name="Zotchev S.B."/>
        </authorList>
    </citation>
    <scope>NUCLEOTIDE SEQUENCE [LARGE SCALE GENOMIC DNA]</scope>
    <source>
        <strain evidence="3 4">YIM 121212</strain>
    </source>
</reference>
<dbReference type="RefSeq" id="WP_110334931.1">
    <property type="nucleotide sequence ID" value="NZ_JBHVKT010000005.1"/>
</dbReference>
<keyword evidence="2" id="KW-0732">Signal</keyword>
<dbReference type="Proteomes" id="UP000247892">
    <property type="component" value="Unassembled WGS sequence"/>
</dbReference>
<accession>A0A318LTZ0</accession>
<dbReference type="OrthoDB" id="1818119at2"/>
<evidence type="ECO:0000256" key="1">
    <source>
        <dbReference type="SAM" id="MobiDB-lite"/>
    </source>
</evidence>
<feature type="chain" id="PRO_5039302649" description="Lipoprotein" evidence="2">
    <location>
        <begin position="24"/>
        <end position="180"/>
    </location>
</feature>
<dbReference type="AlphaFoldDB" id="A0A318LTZ0"/>
<proteinExistence type="predicted"/>
<comment type="caution">
    <text evidence="3">The sequence shown here is derived from an EMBL/GenBank/DDBJ whole genome shotgun (WGS) entry which is preliminary data.</text>
</comment>
<keyword evidence="4" id="KW-1185">Reference proteome</keyword>
<name>A0A318LTZ0_9PSEU</name>
<evidence type="ECO:0008006" key="5">
    <source>
        <dbReference type="Google" id="ProtNLM"/>
    </source>
</evidence>
<evidence type="ECO:0000313" key="3">
    <source>
        <dbReference type="EMBL" id="PXY38062.1"/>
    </source>
</evidence>
<dbReference type="EMBL" id="MASU01000002">
    <property type="protein sequence ID" value="PXY38062.1"/>
    <property type="molecule type" value="Genomic_DNA"/>
</dbReference>
<organism evidence="3 4">
    <name type="scientific">Prauserella flavalba</name>
    <dbReference type="NCBI Taxonomy" id="1477506"/>
    <lineage>
        <taxon>Bacteria</taxon>
        <taxon>Bacillati</taxon>
        <taxon>Actinomycetota</taxon>
        <taxon>Actinomycetes</taxon>
        <taxon>Pseudonocardiales</taxon>
        <taxon>Pseudonocardiaceae</taxon>
        <taxon>Prauserella</taxon>
    </lineage>
</organism>
<gene>
    <name evidence="3" type="ORF">BA062_05575</name>
</gene>
<protein>
    <recommendedName>
        <fullName evidence="5">Lipoprotein</fullName>
    </recommendedName>
</protein>
<sequence>MLIRSRAALALLLLLVLSGCGQRVGGTASAPENAGSSQSAEPSAEPSGEPTSEEPSSTPTSPAGTSSIDVSQLPGTWRGSYFCSQGETGLELKVSPPEGDTVPAVFSFFPVEGGPQTPSGSFKVKGVEENGQFVFRQDAWIEQPDGFVMVDLGVASVENGTMTGRVGGPGCDAFSVTKAG</sequence>
<evidence type="ECO:0000313" key="4">
    <source>
        <dbReference type="Proteomes" id="UP000247892"/>
    </source>
</evidence>
<evidence type="ECO:0000256" key="2">
    <source>
        <dbReference type="SAM" id="SignalP"/>
    </source>
</evidence>
<feature type="compositionally biased region" description="Low complexity" evidence="1">
    <location>
        <begin position="34"/>
        <end position="67"/>
    </location>
</feature>
<dbReference type="PROSITE" id="PS51257">
    <property type="entry name" value="PROKAR_LIPOPROTEIN"/>
    <property type="match status" value="1"/>
</dbReference>